<dbReference type="InterPro" id="IPR011256">
    <property type="entry name" value="Reg_factor_effector_dom_sf"/>
</dbReference>
<dbReference type="PANTHER" id="PTHR11220">
    <property type="entry name" value="HEME-BINDING PROTEIN-RELATED"/>
    <property type="match status" value="1"/>
</dbReference>
<evidence type="ECO:0000313" key="2">
    <source>
        <dbReference type="EMBL" id="CAB4838896.1"/>
    </source>
</evidence>
<dbReference type="PANTHER" id="PTHR11220:SF58">
    <property type="entry name" value="SOUL HEME-BINDING FAMILY PROTEIN"/>
    <property type="match status" value="1"/>
</dbReference>
<sequence length="176" mass="19434">MTKQQEFTVLQTYKDFELREYLPCVIAEVKVSAPYSTATSAAFSSLFKYISQGNKSSQKIAMTAPVIAAQRADKPNTDEWYVSFVMPAGSSFADMPDPNDSRVTLRELGAQTCIATSFRGKATEELSAKKTAQLRAAAVKENIALSDETRICRFDPPVKPGFLQYNEIVIPIYAGK</sequence>
<reference evidence="1" key="1">
    <citation type="submission" date="2020-05" db="EMBL/GenBank/DDBJ databases">
        <authorList>
            <person name="Chiriac C."/>
            <person name="Salcher M."/>
            <person name="Ghai R."/>
            <person name="Kavagutti S V."/>
        </authorList>
    </citation>
    <scope>NUCLEOTIDE SEQUENCE</scope>
</reference>
<evidence type="ECO:0000313" key="1">
    <source>
        <dbReference type="EMBL" id="CAB4772920.1"/>
    </source>
</evidence>
<proteinExistence type="predicted"/>
<dbReference type="Gene3D" id="3.20.80.10">
    <property type="entry name" value="Regulatory factor, effector binding domain"/>
    <property type="match status" value="1"/>
</dbReference>
<dbReference type="EMBL" id="CAFAAA010000002">
    <property type="protein sequence ID" value="CAB4772920.1"/>
    <property type="molecule type" value="Genomic_DNA"/>
</dbReference>
<organism evidence="1">
    <name type="scientific">freshwater metagenome</name>
    <dbReference type="NCBI Taxonomy" id="449393"/>
    <lineage>
        <taxon>unclassified sequences</taxon>
        <taxon>metagenomes</taxon>
        <taxon>ecological metagenomes</taxon>
    </lineage>
</organism>
<protein>
    <submittedName>
        <fullName evidence="1">Unannotated protein</fullName>
    </submittedName>
</protein>
<dbReference type="EMBL" id="CAFARE010000041">
    <property type="protein sequence ID" value="CAB4838896.1"/>
    <property type="molecule type" value="Genomic_DNA"/>
</dbReference>
<dbReference type="AlphaFoldDB" id="A0A6J6VLJ7"/>
<name>A0A6J6VLJ7_9ZZZZ</name>
<gene>
    <name evidence="1" type="ORF">UFOPK2942_00187</name>
    <name evidence="2" type="ORF">UFOPK3232_01034</name>
</gene>
<dbReference type="InterPro" id="IPR006917">
    <property type="entry name" value="SOUL_heme-bd"/>
</dbReference>
<accession>A0A6J6VLJ7</accession>
<dbReference type="Pfam" id="PF04832">
    <property type="entry name" value="SOUL"/>
    <property type="match status" value="1"/>
</dbReference>
<dbReference type="SUPFAM" id="SSF55136">
    <property type="entry name" value="Probable bacterial effector-binding domain"/>
    <property type="match status" value="1"/>
</dbReference>